<reference evidence="1" key="1">
    <citation type="submission" date="2021-02" db="EMBL/GenBank/DDBJ databases">
        <authorList>
            <person name="Cremers G."/>
            <person name="Picone N."/>
        </authorList>
    </citation>
    <scope>NUCLEOTIDE SEQUENCE</scope>
    <source>
        <strain evidence="1">PQ17</strain>
    </source>
</reference>
<organism evidence="1 2">
    <name type="scientific">Candidatus Methylacidithermus pantelleriae</name>
    <dbReference type="NCBI Taxonomy" id="2744239"/>
    <lineage>
        <taxon>Bacteria</taxon>
        <taxon>Pseudomonadati</taxon>
        <taxon>Verrucomicrobiota</taxon>
        <taxon>Methylacidiphilae</taxon>
        <taxon>Methylacidiphilales</taxon>
        <taxon>Methylacidiphilaceae</taxon>
        <taxon>Candidatus Methylacidithermus</taxon>
    </lineage>
</organism>
<accession>A0A8J2FNL2</accession>
<proteinExistence type="predicted"/>
<dbReference type="AlphaFoldDB" id="A0A8J2FNL2"/>
<keyword evidence="2" id="KW-1185">Reference proteome</keyword>
<gene>
    <name evidence="1" type="ORF">MPNT_140017</name>
</gene>
<comment type="caution">
    <text evidence="1">The sequence shown here is derived from an EMBL/GenBank/DDBJ whole genome shotgun (WGS) entry which is preliminary data.</text>
</comment>
<evidence type="ECO:0000313" key="1">
    <source>
        <dbReference type="EMBL" id="CAF0693483.1"/>
    </source>
</evidence>
<sequence length="60" mass="7079">MRFLVTTHIVLPLQPNPLPVRWTVFRNSREHSLFQIPGEVARFDYLLLSVIFAIWSETLI</sequence>
<evidence type="ECO:0000313" key="2">
    <source>
        <dbReference type="Proteomes" id="UP000663859"/>
    </source>
</evidence>
<name>A0A8J2FNL2_9BACT</name>
<dbReference type="Proteomes" id="UP000663859">
    <property type="component" value="Unassembled WGS sequence"/>
</dbReference>
<protein>
    <submittedName>
        <fullName evidence="1">Uncharacterized protein</fullName>
    </submittedName>
</protein>
<dbReference type="EMBL" id="CAJNOB010000006">
    <property type="protein sequence ID" value="CAF0693483.1"/>
    <property type="molecule type" value="Genomic_DNA"/>
</dbReference>